<proteinExistence type="predicted"/>
<keyword evidence="1" id="KW-0175">Coiled coil</keyword>
<name>A0ABV1AF56_9FIRM</name>
<evidence type="ECO:0000313" key="3">
    <source>
        <dbReference type="Proteomes" id="UP001446032"/>
    </source>
</evidence>
<feature type="coiled-coil region" evidence="1">
    <location>
        <begin position="553"/>
        <end position="601"/>
    </location>
</feature>
<organism evidence="2 3">
    <name type="scientific">Blautia intestinihominis</name>
    <dbReference type="NCBI Taxonomy" id="3133152"/>
    <lineage>
        <taxon>Bacteria</taxon>
        <taxon>Bacillati</taxon>
        <taxon>Bacillota</taxon>
        <taxon>Clostridia</taxon>
        <taxon>Lachnospirales</taxon>
        <taxon>Lachnospiraceae</taxon>
        <taxon>Blautia</taxon>
    </lineage>
</organism>
<comment type="caution">
    <text evidence="2">The sequence shown here is derived from an EMBL/GenBank/DDBJ whole genome shotgun (WGS) entry which is preliminary data.</text>
</comment>
<evidence type="ECO:0000256" key="1">
    <source>
        <dbReference type="SAM" id="Coils"/>
    </source>
</evidence>
<protein>
    <submittedName>
        <fullName evidence="2">Uncharacterized protein</fullName>
    </submittedName>
</protein>
<evidence type="ECO:0000313" key="2">
    <source>
        <dbReference type="EMBL" id="MEQ2356783.1"/>
    </source>
</evidence>
<dbReference type="EMBL" id="JBBMEI010000001">
    <property type="protein sequence ID" value="MEQ2356783.1"/>
    <property type="molecule type" value="Genomic_DNA"/>
</dbReference>
<sequence length="607" mass="70775">MKGFDSKEGLIHFLFAEEDDYYLDCLLKLDLTHFLYHNISKQNYDGIYFLKQENAIKTFLGSKEEISVYCMDQKSADAFPVEAGYLGGMIYKTETAQRKHRQYCMRGKKEAILTRIQILMKQDKKYAFVIPLSMMLNLLRTGTFRENLRAASDGNKDNCMILLVASKAAEDSFGELCALAEEDAFLFKEVADILKSREKLSFYQNMNLKYGKRMQVWNQMDQNSISNMLHRMIIEGTFQGDRNRWKTYADLLYIYASDQQSLMELKPFMERESAHSLRAMRRSLDSGKTWDKINHLLAEEPKDEVWKQKVKNVQWKRGVRYPVFTREGSTLNAMNLLKKELEKQREEYGIRWDENCLKVQRIMDHVRTPWNISNDYEDIETYVTQCVIQMQKYTGLYQTHSRDLRYSPVTVIINDIWYKIAGNGSYYEEGIEKEKQQTYDAAIRMSVTLMECLNNYESQKQEINRRMSELNRNLEKRSGFAGSIDEELQMKDSVFTAEQSLRLKELDANISAAEKWIKRYAKLNEVLLSNIQSIKETLDSASLGLSQPTGGSVAEMSELLKRLNNLNGSMQKQMTKADIAKQELASEIQNMDDLYESQKTEVHIYGI</sequence>
<gene>
    <name evidence="2" type="ORF">WMO75_00255</name>
</gene>
<dbReference type="Proteomes" id="UP001446032">
    <property type="component" value="Unassembled WGS sequence"/>
</dbReference>
<keyword evidence="3" id="KW-1185">Reference proteome</keyword>
<dbReference type="RefSeq" id="WP_302247394.1">
    <property type="nucleotide sequence ID" value="NZ_JBBMEI010000001.1"/>
</dbReference>
<accession>A0ABV1AF56</accession>
<reference evidence="2 3" key="1">
    <citation type="submission" date="2024-03" db="EMBL/GenBank/DDBJ databases">
        <title>Human intestinal bacterial collection.</title>
        <authorList>
            <person name="Pauvert C."/>
            <person name="Hitch T.C.A."/>
            <person name="Clavel T."/>
        </authorList>
    </citation>
    <scope>NUCLEOTIDE SEQUENCE [LARGE SCALE GENOMIC DNA]</scope>
    <source>
        <strain evidence="2 3">CLA-AA-H95</strain>
    </source>
</reference>